<dbReference type="GO" id="GO:0005886">
    <property type="term" value="C:plasma membrane"/>
    <property type="evidence" value="ECO:0007669"/>
    <property type="project" value="UniProtKB-SubCell"/>
</dbReference>
<keyword evidence="11" id="KW-1185">Reference proteome</keyword>
<dbReference type="AlphaFoldDB" id="A0A4S4NKE2"/>
<sequence>MSGRSLSLQAYRTLSRRGPVRARDHETPRPPGEVVWFHLGHIKDHAAVLDIIDRLVVHRTGVNVLLTTSPGRSHPKTRIDDRPGLITEQVPDEHPHAVDEFLDHWRPDMCLWLWGGLRPNLVHETSRRNIPMHLIAAEPAGFDSRRDRWLPELSRQVLRSFVSATAASSPALERLARLGLPREKMELQPKLRPTGRVLPCQSSDLDEITQYLAGRPVWLAAQTQKQEWSPVLRAHRAALRNAHRLLLVLEPTESTDLEELCALIDRHGLTRGIWGNGEWPDETVQVLIADIPGELGLWYRLATVSFLGSSLGAGQAGIDPFEAAALGTAILYGPNVGSRLNSYTLLANAGAARIVNDADSLATAVHRLVAPDQAAVMAHAGWDVTSQGAEVVDGVVDLIQNGLDDRAATKEHP</sequence>
<dbReference type="PANTHER" id="PTHR42755">
    <property type="entry name" value="3-DEOXY-MANNO-OCTULOSONATE CYTIDYLYLTRANSFERASE"/>
    <property type="match status" value="1"/>
</dbReference>
<comment type="subcellular location">
    <subcellularLocation>
        <location evidence="8">Cell membrane</location>
    </subcellularLocation>
</comment>
<dbReference type="GO" id="GO:0043842">
    <property type="term" value="F:Kdo transferase activity"/>
    <property type="evidence" value="ECO:0007669"/>
    <property type="project" value="UniProtKB-EC"/>
</dbReference>
<protein>
    <recommendedName>
        <fullName evidence="4 8">3-deoxy-D-manno-octulosonic acid transferase</fullName>
        <shortName evidence="8">Kdo transferase</shortName>
        <ecNumber evidence="3 8">2.4.99.12</ecNumber>
    </recommendedName>
    <alternativeName>
        <fullName evidence="6 8">Lipid IV(A) 3-deoxy-D-manno-octulosonic acid transferase</fullName>
    </alternativeName>
</protein>
<reference evidence="10 11" key="1">
    <citation type="submission" date="2019-04" db="EMBL/GenBank/DDBJ databases">
        <title>Shimia ponticola sp. nov., isolated from seawater.</title>
        <authorList>
            <person name="Kim Y.-O."/>
            <person name="Yoon J.-H."/>
        </authorList>
    </citation>
    <scope>NUCLEOTIDE SEQUENCE [LARGE SCALE GENOMIC DNA]</scope>
    <source>
        <strain evidence="10 11">MYP11</strain>
    </source>
</reference>
<evidence type="ECO:0000256" key="6">
    <source>
        <dbReference type="ARBA" id="ARBA00031445"/>
    </source>
</evidence>
<evidence type="ECO:0000256" key="5">
    <source>
        <dbReference type="ARBA" id="ARBA00022679"/>
    </source>
</evidence>
<evidence type="ECO:0000256" key="8">
    <source>
        <dbReference type="RuleBase" id="RU365103"/>
    </source>
</evidence>
<gene>
    <name evidence="10" type="ORF">E4Z66_06575</name>
</gene>
<dbReference type="GO" id="GO:0009244">
    <property type="term" value="P:lipopolysaccharide core region biosynthetic process"/>
    <property type="evidence" value="ECO:0007669"/>
    <property type="project" value="UniProtKB-UniRule"/>
</dbReference>
<dbReference type="Proteomes" id="UP000306602">
    <property type="component" value="Unassembled WGS sequence"/>
</dbReference>
<dbReference type="SUPFAM" id="SSF53756">
    <property type="entry name" value="UDP-Glycosyltransferase/glycogen phosphorylase"/>
    <property type="match status" value="1"/>
</dbReference>
<keyword evidence="5 8" id="KW-0808">Transferase</keyword>
<dbReference type="OrthoDB" id="9789797at2"/>
<comment type="pathway">
    <text evidence="2 8">Bacterial outer membrane biogenesis; LPS core biosynthesis.</text>
</comment>
<evidence type="ECO:0000256" key="3">
    <source>
        <dbReference type="ARBA" id="ARBA00012621"/>
    </source>
</evidence>
<dbReference type="InterPro" id="IPR039901">
    <property type="entry name" value="Kdotransferase"/>
</dbReference>
<dbReference type="InterPro" id="IPR007507">
    <property type="entry name" value="Glycos_transf_N"/>
</dbReference>
<dbReference type="GO" id="GO:0009245">
    <property type="term" value="P:lipid A biosynthetic process"/>
    <property type="evidence" value="ECO:0007669"/>
    <property type="project" value="TreeGrafter"/>
</dbReference>
<evidence type="ECO:0000256" key="1">
    <source>
        <dbReference type="ARBA" id="ARBA00003394"/>
    </source>
</evidence>
<evidence type="ECO:0000256" key="2">
    <source>
        <dbReference type="ARBA" id="ARBA00004713"/>
    </source>
</evidence>
<dbReference type="EMBL" id="SRKY01000002">
    <property type="protein sequence ID" value="THH36610.1"/>
    <property type="molecule type" value="Genomic_DNA"/>
</dbReference>
<evidence type="ECO:0000313" key="11">
    <source>
        <dbReference type="Proteomes" id="UP000306602"/>
    </source>
</evidence>
<evidence type="ECO:0000313" key="10">
    <source>
        <dbReference type="EMBL" id="THH36610.1"/>
    </source>
</evidence>
<comment type="function">
    <text evidence="1 8">Involved in lipopolysaccharide (LPS) biosynthesis. Catalyzes the transfer of 3-deoxy-D-manno-octulosonate (Kdo) residue(s) from CMP-Kdo to lipid IV(A), the tetraacyldisaccharide-1,4'-bisphosphate precursor of lipid A.</text>
</comment>
<dbReference type="EC" id="2.4.99.12" evidence="3 8"/>
<dbReference type="Pfam" id="PF04413">
    <property type="entry name" value="Glycos_transf_N"/>
    <property type="match status" value="1"/>
</dbReference>
<dbReference type="Gene3D" id="3.40.50.2000">
    <property type="entry name" value="Glycogen Phosphorylase B"/>
    <property type="match status" value="1"/>
</dbReference>
<dbReference type="Gene3D" id="3.40.50.11720">
    <property type="entry name" value="3-Deoxy-D-manno-octulosonic-acid transferase, N-terminal domain"/>
    <property type="match status" value="1"/>
</dbReference>
<comment type="similarity">
    <text evidence="8">Belongs to the glycosyltransferase group 1 family.</text>
</comment>
<evidence type="ECO:0000256" key="7">
    <source>
        <dbReference type="ARBA" id="ARBA00049183"/>
    </source>
</evidence>
<evidence type="ECO:0000259" key="9">
    <source>
        <dbReference type="Pfam" id="PF04413"/>
    </source>
</evidence>
<comment type="catalytic activity">
    <reaction evidence="7 8">
        <text>lipid IVA (E. coli) + CMP-3-deoxy-beta-D-manno-octulosonate = alpha-Kdo-(2-&gt;6)-lipid IVA (E. coli) + CMP + H(+)</text>
        <dbReference type="Rhea" id="RHEA:28066"/>
        <dbReference type="ChEBI" id="CHEBI:15378"/>
        <dbReference type="ChEBI" id="CHEBI:58603"/>
        <dbReference type="ChEBI" id="CHEBI:60364"/>
        <dbReference type="ChEBI" id="CHEBI:60377"/>
        <dbReference type="ChEBI" id="CHEBI:85987"/>
        <dbReference type="EC" id="2.4.99.12"/>
    </reaction>
</comment>
<keyword evidence="8" id="KW-0472">Membrane</keyword>
<evidence type="ECO:0000256" key="4">
    <source>
        <dbReference type="ARBA" id="ARBA00019077"/>
    </source>
</evidence>
<accession>A0A4S4NKE2</accession>
<keyword evidence="8" id="KW-1003">Cell membrane</keyword>
<dbReference type="PANTHER" id="PTHR42755:SF1">
    <property type="entry name" value="3-DEOXY-D-MANNO-OCTULOSONIC ACID TRANSFERASE, MITOCHONDRIAL-RELATED"/>
    <property type="match status" value="1"/>
</dbReference>
<feature type="domain" description="3-deoxy-D-manno-octulosonic-acid transferase N-terminal" evidence="9">
    <location>
        <begin position="29"/>
        <end position="190"/>
    </location>
</feature>
<name>A0A4S4NKE2_9RHOB</name>
<comment type="caution">
    <text evidence="10">The sequence shown here is derived from an EMBL/GenBank/DDBJ whole genome shotgun (WGS) entry which is preliminary data.</text>
</comment>
<keyword evidence="8" id="KW-0448">Lipopolysaccharide biosynthesis</keyword>
<dbReference type="InterPro" id="IPR038107">
    <property type="entry name" value="Glycos_transf_N_sf"/>
</dbReference>
<organism evidence="10 11">
    <name type="scientific">Aliishimia ponticola</name>
    <dbReference type="NCBI Taxonomy" id="2499833"/>
    <lineage>
        <taxon>Bacteria</taxon>
        <taxon>Pseudomonadati</taxon>
        <taxon>Pseudomonadota</taxon>
        <taxon>Alphaproteobacteria</taxon>
        <taxon>Rhodobacterales</taxon>
        <taxon>Paracoccaceae</taxon>
        <taxon>Aliishimia</taxon>
    </lineage>
</organism>
<proteinExistence type="inferred from homology"/>
<dbReference type="UniPathway" id="UPA00958"/>